<comment type="caution">
    <text evidence="1">The sequence shown here is derived from an EMBL/GenBank/DDBJ whole genome shotgun (WGS) entry which is preliminary data.</text>
</comment>
<proteinExistence type="predicted"/>
<sequence>MVKNFTFPKITPYVPGDNDDDSQVISDSENEIVGQFDTSILNQDLEISEGRFLPNELAMIKKEFDKLSKDQVIGKQKLFKFLRITDISETFLTDQLFYIMKNSPELNSPIDWQKFISFLSIFLKGSEEEKLKLIFLFFDRSRKFTLTKEELQVVISSTILSMMSIPYEEKSIESVRNNLLGQNESTIDAALNIVVDEIFSKHSSSGEELTFEEWCHWFKEMDGVSEILGYRTMTLIDG</sequence>
<reference evidence="1" key="1">
    <citation type="submission" date="2023-07" db="EMBL/GenBank/DDBJ databases">
        <authorList>
            <consortium name="AG Swart"/>
            <person name="Singh M."/>
            <person name="Singh A."/>
            <person name="Seah K."/>
            <person name="Emmerich C."/>
        </authorList>
    </citation>
    <scope>NUCLEOTIDE SEQUENCE</scope>
    <source>
        <strain evidence="1">DP1</strain>
    </source>
</reference>
<dbReference type="Gene3D" id="1.10.238.10">
    <property type="entry name" value="EF-hand"/>
    <property type="match status" value="1"/>
</dbReference>
<evidence type="ECO:0008006" key="3">
    <source>
        <dbReference type="Google" id="ProtNLM"/>
    </source>
</evidence>
<evidence type="ECO:0000313" key="1">
    <source>
        <dbReference type="EMBL" id="CAI2379437.1"/>
    </source>
</evidence>
<accession>A0AAD1XUX3</accession>
<name>A0AAD1XUX3_EUPCR</name>
<dbReference type="AlphaFoldDB" id="A0AAD1XUX3"/>
<evidence type="ECO:0000313" key="2">
    <source>
        <dbReference type="Proteomes" id="UP001295684"/>
    </source>
</evidence>
<dbReference type="EMBL" id="CAMPGE010021281">
    <property type="protein sequence ID" value="CAI2379437.1"/>
    <property type="molecule type" value="Genomic_DNA"/>
</dbReference>
<dbReference type="SUPFAM" id="SSF47473">
    <property type="entry name" value="EF-hand"/>
    <property type="match status" value="1"/>
</dbReference>
<gene>
    <name evidence="1" type="ORF">ECRASSUSDP1_LOCUS20847</name>
</gene>
<protein>
    <recommendedName>
        <fullName evidence="3">EF-hand domain-containing protein</fullName>
    </recommendedName>
</protein>
<dbReference type="Proteomes" id="UP001295684">
    <property type="component" value="Unassembled WGS sequence"/>
</dbReference>
<organism evidence="1 2">
    <name type="scientific">Euplotes crassus</name>
    <dbReference type="NCBI Taxonomy" id="5936"/>
    <lineage>
        <taxon>Eukaryota</taxon>
        <taxon>Sar</taxon>
        <taxon>Alveolata</taxon>
        <taxon>Ciliophora</taxon>
        <taxon>Intramacronucleata</taxon>
        <taxon>Spirotrichea</taxon>
        <taxon>Hypotrichia</taxon>
        <taxon>Euplotida</taxon>
        <taxon>Euplotidae</taxon>
        <taxon>Moneuplotes</taxon>
    </lineage>
</organism>
<keyword evidence="2" id="KW-1185">Reference proteome</keyword>
<dbReference type="InterPro" id="IPR011992">
    <property type="entry name" value="EF-hand-dom_pair"/>
</dbReference>